<feature type="chain" id="PRO_5008914247" evidence="1">
    <location>
        <begin position="22"/>
        <end position="385"/>
    </location>
</feature>
<dbReference type="VEuPathDB" id="ToxoDB:cyc_02463"/>
<keyword evidence="2" id="KW-0812">Transmembrane</keyword>
<dbReference type="AlphaFoldDB" id="A0A1D3D8R2"/>
<gene>
    <name evidence="2" type="ORF">cyc_02463</name>
</gene>
<proteinExistence type="predicted"/>
<dbReference type="Proteomes" id="UP000095192">
    <property type="component" value="Unassembled WGS sequence"/>
</dbReference>
<evidence type="ECO:0000256" key="1">
    <source>
        <dbReference type="SAM" id="SignalP"/>
    </source>
</evidence>
<dbReference type="InParanoid" id="A0A1D3D8R2"/>
<dbReference type="EMBL" id="JROU02000264">
    <property type="protein sequence ID" value="OEH79839.1"/>
    <property type="molecule type" value="Genomic_DNA"/>
</dbReference>
<organism evidence="2 3">
    <name type="scientific">Cyclospora cayetanensis</name>
    <dbReference type="NCBI Taxonomy" id="88456"/>
    <lineage>
        <taxon>Eukaryota</taxon>
        <taxon>Sar</taxon>
        <taxon>Alveolata</taxon>
        <taxon>Apicomplexa</taxon>
        <taxon>Conoidasida</taxon>
        <taxon>Coccidia</taxon>
        <taxon>Eucoccidiorida</taxon>
        <taxon>Eimeriorina</taxon>
        <taxon>Eimeriidae</taxon>
        <taxon>Cyclospora</taxon>
    </lineage>
</organism>
<keyword evidence="3" id="KW-1185">Reference proteome</keyword>
<name>A0A1D3D8R2_9EIME</name>
<keyword evidence="2" id="KW-0472">Membrane</keyword>
<reference evidence="2 3" key="1">
    <citation type="journal article" date="2016" name="BMC Genomics">
        <title>Comparative genomics reveals Cyclospora cayetanensis possesses coccidia-like metabolism and invasion components but unique surface antigens.</title>
        <authorList>
            <person name="Liu S."/>
            <person name="Wang L."/>
            <person name="Zheng H."/>
            <person name="Xu Z."/>
            <person name="Roellig D.M."/>
            <person name="Li N."/>
            <person name="Frace M.A."/>
            <person name="Tang K."/>
            <person name="Arrowood M.J."/>
            <person name="Moss D.M."/>
            <person name="Zhang L."/>
            <person name="Feng Y."/>
            <person name="Xiao L."/>
        </authorList>
    </citation>
    <scope>NUCLEOTIDE SEQUENCE [LARGE SCALE GENOMIC DNA]</scope>
    <source>
        <strain evidence="2 3">CHN_HEN01</strain>
    </source>
</reference>
<sequence>MCPAAAVLLLVLTLNVKGALSRAVTPTGFHLLTPAGSCAFLSGGSGFSSGRHVAADSRRTTSLRRRAQPPAALNSLDSTFFPPSHTAHTGLCVHRSTSRVASSERSHADGLERHLEKAAWEQHLLGVWHLYLPSSVYDDFHAHLGSDRLKPVPLWIGEDGKVACPDLNYEGTVSPRLLSSRSCSSDSEVLVRLASTSLNGSELELEGILASSAAPTVSLWNEQVQLHAAVAVGAVFARPIQDTAGRSAASDLPENVEVRDSSGRVVLAGSMDDASHSAEQKHQEQATHTPKSWQYVGNFTAYRILGEDRNELRIRHPFLQFGPQRIYNIVDPDTQDVVHAFWRAAGGLTTCINGTQLRCDTPRGRTFDAIQKRLSQIVKEKVCCP</sequence>
<accession>A0A1D3D8R2</accession>
<comment type="caution">
    <text evidence="2">The sequence shown here is derived from an EMBL/GenBank/DDBJ whole genome shotgun (WGS) entry which is preliminary data.</text>
</comment>
<evidence type="ECO:0000313" key="2">
    <source>
        <dbReference type="EMBL" id="OEH79839.1"/>
    </source>
</evidence>
<protein>
    <submittedName>
        <fullName evidence="2">Transmembrane protein</fullName>
    </submittedName>
</protein>
<feature type="signal peptide" evidence="1">
    <location>
        <begin position="1"/>
        <end position="21"/>
    </location>
</feature>
<keyword evidence="1" id="KW-0732">Signal</keyword>
<evidence type="ECO:0000313" key="3">
    <source>
        <dbReference type="Proteomes" id="UP000095192"/>
    </source>
</evidence>